<comment type="catalytic activity">
    <reaction evidence="8">
        <text>L-glutamine + H2O = L-glutamate + NH4(+)</text>
        <dbReference type="Rhea" id="RHEA:15889"/>
        <dbReference type="ChEBI" id="CHEBI:15377"/>
        <dbReference type="ChEBI" id="CHEBI:28938"/>
        <dbReference type="ChEBI" id="CHEBI:29985"/>
        <dbReference type="ChEBI" id="CHEBI:58359"/>
    </reaction>
</comment>
<dbReference type="InterPro" id="IPR006274">
    <property type="entry name" value="CarbamoylP_synth_ssu"/>
</dbReference>
<dbReference type="Pfam" id="PF00117">
    <property type="entry name" value="GATase"/>
    <property type="match status" value="1"/>
</dbReference>
<feature type="binding site" evidence="8">
    <location>
        <position position="50"/>
    </location>
    <ligand>
        <name>L-glutamine</name>
        <dbReference type="ChEBI" id="CHEBI:58359"/>
    </ligand>
</feature>
<dbReference type="PANTHER" id="PTHR43418:SF7">
    <property type="entry name" value="CARBAMOYL-PHOSPHATE SYNTHASE SMALL CHAIN"/>
    <property type="match status" value="1"/>
</dbReference>
<keyword evidence="8" id="KW-0028">Amino-acid biosynthesis</keyword>
<sequence>MNRATKPALLVLEDGRTFHGTAYGAEGEAFGEIVFNTGMTGYQETLTDPSYHRQIVTMTAPHIGNTGVNDEDPESGRVQVAGYVVREPSRVVSNWRARRSLDDELRAYGVVGIAINGTRALTRHLRDKGAMRAGVSTVETDPQALLKRVLDSPDMIGADLARVVSTPEPYVVRPEGEVRHRVAAIDLGIKTMTPRRMAERGCEVHVLPATVTAEEILALEPDGVFYSNGPGDPAACDYAVESLRGVLDTGTPVFGICLGNQMLGRALGLGTYKLRFGHRGVNQPVQDRADGRVHITSHNHGFAVEAPLDGPFDTPYGRAEVSHVDLNDGVVEGLRLLDRPAFSVQYHPEAAPGPHDATGLFDRFCDLMDRHS</sequence>
<feature type="region of interest" description="CPSase" evidence="8">
    <location>
        <begin position="1"/>
        <end position="180"/>
    </location>
</feature>
<feature type="binding site" evidence="8">
    <location>
        <position position="229"/>
    </location>
    <ligand>
        <name>L-glutamine</name>
        <dbReference type="ChEBI" id="CHEBI:58359"/>
    </ligand>
</feature>
<dbReference type="NCBIfam" id="NF009475">
    <property type="entry name" value="PRK12838.1"/>
    <property type="match status" value="1"/>
</dbReference>
<evidence type="ECO:0000256" key="7">
    <source>
        <dbReference type="ARBA" id="ARBA00048816"/>
    </source>
</evidence>
<comment type="pathway">
    <text evidence="1 8">Amino-acid biosynthesis; L-arginine biosynthesis; carbamoyl phosphate from bicarbonate: step 1/1.</text>
</comment>
<dbReference type="PRINTS" id="PR00097">
    <property type="entry name" value="ANTSNTHASEII"/>
</dbReference>
<organism evidence="10 11">
    <name type="scientific">Actinoallomurus liliacearum</name>
    <dbReference type="NCBI Taxonomy" id="1080073"/>
    <lineage>
        <taxon>Bacteria</taxon>
        <taxon>Bacillati</taxon>
        <taxon>Actinomycetota</taxon>
        <taxon>Actinomycetes</taxon>
        <taxon>Streptosporangiales</taxon>
        <taxon>Thermomonosporaceae</taxon>
        <taxon>Actinoallomurus</taxon>
    </lineage>
</organism>
<evidence type="ECO:0000256" key="5">
    <source>
        <dbReference type="ARBA" id="ARBA00022840"/>
    </source>
</evidence>
<dbReference type="PANTHER" id="PTHR43418">
    <property type="entry name" value="MULTIFUNCTIONAL TRYPTOPHAN BIOSYNTHESIS PROTEIN-RELATED"/>
    <property type="match status" value="1"/>
</dbReference>
<feature type="binding site" evidence="8">
    <location>
        <position position="299"/>
    </location>
    <ligand>
        <name>L-glutamine</name>
        <dbReference type="ChEBI" id="CHEBI:58359"/>
    </ligand>
</feature>
<comment type="subunit">
    <text evidence="8">Composed of two chains; the small (or glutamine) chain promotes the hydrolysis of glutamine to ammonia, which is used by the large (or ammonia) chain to synthesize carbamoyl phosphate. Tetramer of heterodimers (alpha,beta)4.</text>
</comment>
<dbReference type="Proteomes" id="UP001500212">
    <property type="component" value="Unassembled WGS sequence"/>
</dbReference>
<dbReference type="NCBIfam" id="TIGR01368">
    <property type="entry name" value="CPSaseIIsmall"/>
    <property type="match status" value="1"/>
</dbReference>
<dbReference type="SUPFAM" id="SSF52021">
    <property type="entry name" value="Carbamoyl phosphate synthetase, small subunit N-terminal domain"/>
    <property type="match status" value="1"/>
</dbReference>
<keyword evidence="6 8" id="KW-0315">Glutamine amidotransferase</keyword>
<dbReference type="InterPro" id="IPR036480">
    <property type="entry name" value="CarbP_synth_ssu_N_sf"/>
</dbReference>
<dbReference type="SUPFAM" id="SSF52317">
    <property type="entry name" value="Class I glutamine amidotransferase-like"/>
    <property type="match status" value="1"/>
</dbReference>
<dbReference type="InterPro" id="IPR017926">
    <property type="entry name" value="GATASE"/>
</dbReference>
<dbReference type="EC" id="6.3.5.5" evidence="8"/>
<dbReference type="SMART" id="SM01097">
    <property type="entry name" value="CPSase_sm_chain"/>
    <property type="match status" value="1"/>
</dbReference>
<dbReference type="Gene3D" id="3.50.30.20">
    <property type="entry name" value="Carbamoyl-phosphate synthase small subunit, N-terminal domain"/>
    <property type="match status" value="1"/>
</dbReference>
<protein>
    <recommendedName>
        <fullName evidence="8">Carbamoyl phosphate synthase small chain</fullName>
        <ecNumber evidence="8">6.3.5.5</ecNumber>
    </recommendedName>
    <alternativeName>
        <fullName evidence="8">Carbamoyl phosphate synthetase glutamine chain</fullName>
    </alternativeName>
</protein>
<keyword evidence="3 8" id="KW-0436">Ligase</keyword>
<dbReference type="RefSeq" id="WP_345358128.1">
    <property type="nucleotide sequence ID" value="NZ_BAABHJ010000016.1"/>
</dbReference>
<dbReference type="Gene3D" id="3.40.50.880">
    <property type="match status" value="1"/>
</dbReference>
<dbReference type="PRINTS" id="PR00099">
    <property type="entry name" value="CPSGATASE"/>
</dbReference>
<dbReference type="EMBL" id="BAABHJ010000016">
    <property type="protein sequence ID" value="GAA4611051.1"/>
    <property type="molecule type" value="Genomic_DNA"/>
</dbReference>
<evidence type="ECO:0000256" key="3">
    <source>
        <dbReference type="ARBA" id="ARBA00022598"/>
    </source>
</evidence>
<feature type="active site" description="Nucleophile" evidence="8">
    <location>
        <position position="257"/>
    </location>
</feature>
<evidence type="ECO:0000313" key="10">
    <source>
        <dbReference type="EMBL" id="GAA4611051.1"/>
    </source>
</evidence>
<dbReference type="InterPro" id="IPR029062">
    <property type="entry name" value="Class_I_gatase-like"/>
</dbReference>
<evidence type="ECO:0000256" key="1">
    <source>
        <dbReference type="ARBA" id="ARBA00005077"/>
    </source>
</evidence>
<comment type="catalytic activity">
    <reaction evidence="7 8">
        <text>hydrogencarbonate + L-glutamine + 2 ATP + H2O = carbamoyl phosphate + L-glutamate + 2 ADP + phosphate + 2 H(+)</text>
        <dbReference type="Rhea" id="RHEA:18633"/>
        <dbReference type="ChEBI" id="CHEBI:15377"/>
        <dbReference type="ChEBI" id="CHEBI:15378"/>
        <dbReference type="ChEBI" id="CHEBI:17544"/>
        <dbReference type="ChEBI" id="CHEBI:29985"/>
        <dbReference type="ChEBI" id="CHEBI:30616"/>
        <dbReference type="ChEBI" id="CHEBI:43474"/>
        <dbReference type="ChEBI" id="CHEBI:58228"/>
        <dbReference type="ChEBI" id="CHEBI:58359"/>
        <dbReference type="ChEBI" id="CHEBI:456216"/>
        <dbReference type="EC" id="6.3.5.5"/>
    </reaction>
</comment>
<keyword evidence="4 8" id="KW-0547">Nucleotide-binding</keyword>
<dbReference type="InterPro" id="IPR035686">
    <property type="entry name" value="CPSase_GATase1"/>
</dbReference>
<feature type="binding site" evidence="8">
    <location>
        <position position="301"/>
    </location>
    <ligand>
        <name>L-glutamine</name>
        <dbReference type="ChEBI" id="CHEBI:58359"/>
    </ligand>
</feature>
<feature type="binding site" evidence="8">
    <location>
        <position position="261"/>
    </location>
    <ligand>
        <name>L-glutamine</name>
        <dbReference type="ChEBI" id="CHEBI:58359"/>
    </ligand>
</feature>
<dbReference type="Pfam" id="PF00988">
    <property type="entry name" value="CPSase_sm_chain"/>
    <property type="match status" value="1"/>
</dbReference>
<proteinExistence type="inferred from homology"/>
<dbReference type="PRINTS" id="PR00096">
    <property type="entry name" value="GATASE"/>
</dbReference>
<comment type="caution">
    <text evidence="10">The sequence shown here is derived from an EMBL/GenBank/DDBJ whole genome shotgun (WGS) entry which is preliminary data.</text>
</comment>
<dbReference type="InterPro" id="IPR050472">
    <property type="entry name" value="Anth_synth/Amidotransfase"/>
</dbReference>
<evidence type="ECO:0000313" key="11">
    <source>
        <dbReference type="Proteomes" id="UP001500212"/>
    </source>
</evidence>
<dbReference type="InterPro" id="IPR002474">
    <property type="entry name" value="CarbamoylP_synth_ssu_N"/>
</dbReference>
<comment type="function">
    <text evidence="8">Small subunit of the glutamine-dependent carbamoyl phosphate synthetase (CPSase). CPSase catalyzes the formation of carbamoyl phosphate from the ammonia moiety of glutamine, carbonate, and phosphate donated by ATP, constituting the first step of 2 biosynthetic pathways, one leading to arginine and/or urea and the other to pyrimidine nucleotides. The small subunit (glutamine amidotransferase) binds and cleaves glutamine to supply the large subunit with the substrate ammonia.</text>
</comment>
<dbReference type="PROSITE" id="PS51273">
    <property type="entry name" value="GATASE_TYPE_1"/>
    <property type="match status" value="1"/>
</dbReference>
<keyword evidence="8" id="KW-0665">Pyrimidine biosynthesis</keyword>
<evidence type="ECO:0000256" key="4">
    <source>
        <dbReference type="ARBA" id="ARBA00022741"/>
    </source>
</evidence>
<keyword evidence="8" id="KW-0055">Arginine biosynthesis</keyword>
<keyword evidence="5 8" id="KW-0067">ATP-binding</keyword>
<keyword evidence="11" id="KW-1185">Reference proteome</keyword>
<comment type="similarity">
    <text evidence="2 8">Belongs to the CarA family.</text>
</comment>
<feature type="binding site" evidence="8">
    <location>
        <position position="258"/>
    </location>
    <ligand>
        <name>L-glutamine</name>
        <dbReference type="ChEBI" id="CHEBI:58359"/>
    </ligand>
</feature>
<comment type="pathway">
    <text evidence="8">Pyrimidine metabolism; UMP biosynthesis via de novo pathway; (S)-dihydroorotate from bicarbonate: step 1/3.</text>
</comment>
<feature type="active site" evidence="8">
    <location>
        <position position="349"/>
    </location>
</feature>
<dbReference type="CDD" id="cd01744">
    <property type="entry name" value="GATase1_CPSase"/>
    <property type="match status" value="1"/>
</dbReference>
<evidence type="ECO:0000256" key="8">
    <source>
        <dbReference type="HAMAP-Rule" id="MF_01209"/>
    </source>
</evidence>
<gene>
    <name evidence="8 10" type="primary">carA</name>
    <name evidence="10" type="ORF">GCM10023195_46700</name>
</gene>
<evidence type="ECO:0000259" key="9">
    <source>
        <dbReference type="SMART" id="SM01097"/>
    </source>
</evidence>
<dbReference type="HAMAP" id="MF_01209">
    <property type="entry name" value="CPSase_S_chain"/>
    <property type="match status" value="1"/>
</dbReference>
<feature type="active site" evidence="8">
    <location>
        <position position="347"/>
    </location>
</feature>
<reference evidence="11" key="1">
    <citation type="journal article" date="2019" name="Int. J. Syst. Evol. Microbiol.">
        <title>The Global Catalogue of Microorganisms (GCM) 10K type strain sequencing project: providing services to taxonomists for standard genome sequencing and annotation.</title>
        <authorList>
            <consortium name="The Broad Institute Genomics Platform"/>
            <consortium name="The Broad Institute Genome Sequencing Center for Infectious Disease"/>
            <person name="Wu L."/>
            <person name="Ma J."/>
        </authorList>
    </citation>
    <scope>NUCLEOTIDE SEQUENCE [LARGE SCALE GENOMIC DNA]</scope>
    <source>
        <strain evidence="11">JCM 17938</strain>
    </source>
</reference>
<feature type="domain" description="Carbamoyl-phosphate synthase small subunit N-terminal" evidence="9">
    <location>
        <begin position="6"/>
        <end position="136"/>
    </location>
</feature>
<accession>A0ABP8TQL7</accession>
<feature type="binding site" evidence="8">
    <location>
        <position position="302"/>
    </location>
    <ligand>
        <name>L-glutamine</name>
        <dbReference type="ChEBI" id="CHEBI:58359"/>
    </ligand>
</feature>
<evidence type="ECO:0000256" key="6">
    <source>
        <dbReference type="ARBA" id="ARBA00022962"/>
    </source>
</evidence>
<evidence type="ECO:0000256" key="2">
    <source>
        <dbReference type="ARBA" id="ARBA00007800"/>
    </source>
</evidence>
<name>A0ABP8TQL7_9ACTN</name>
<feature type="binding site" evidence="8">
    <location>
        <position position="231"/>
    </location>
    <ligand>
        <name>L-glutamine</name>
        <dbReference type="ChEBI" id="CHEBI:58359"/>
    </ligand>
</feature>